<dbReference type="EMBL" id="GBEZ01023526">
    <property type="protein sequence ID" value="JAC63366.1"/>
    <property type="molecule type" value="Transcribed_RNA"/>
</dbReference>
<dbReference type="PROSITE" id="PS00211">
    <property type="entry name" value="ABC_TRANSPORTER_1"/>
    <property type="match status" value="1"/>
</dbReference>
<feature type="transmembrane region" description="Helical" evidence="8">
    <location>
        <begin position="337"/>
        <end position="355"/>
    </location>
</feature>
<dbReference type="InterPro" id="IPR011527">
    <property type="entry name" value="ABC1_TM_dom"/>
</dbReference>
<dbReference type="SMART" id="SM00382">
    <property type="entry name" value="AAA"/>
    <property type="match status" value="1"/>
</dbReference>
<dbReference type="GO" id="GO:0015421">
    <property type="term" value="F:ABC-type oligopeptide transporter activity"/>
    <property type="evidence" value="ECO:0007669"/>
    <property type="project" value="TreeGrafter"/>
</dbReference>
<dbReference type="EMBL" id="GBEZ01022445">
    <property type="protein sequence ID" value="JAC64396.1"/>
    <property type="molecule type" value="Transcribed_RNA"/>
</dbReference>
<accession>A0A061QMA6</accession>
<evidence type="ECO:0000256" key="3">
    <source>
        <dbReference type="ARBA" id="ARBA00022692"/>
    </source>
</evidence>
<dbReference type="Pfam" id="PF00664">
    <property type="entry name" value="ABC_membrane"/>
    <property type="match status" value="1"/>
</dbReference>
<evidence type="ECO:0000259" key="9">
    <source>
        <dbReference type="PROSITE" id="PS50893"/>
    </source>
</evidence>
<feature type="domain" description="ABC transmembrane type-1" evidence="10">
    <location>
        <begin position="106"/>
        <end position="390"/>
    </location>
</feature>
<dbReference type="Gene3D" id="1.20.1560.10">
    <property type="entry name" value="ABC transporter type 1, transmembrane domain"/>
    <property type="match status" value="1"/>
</dbReference>
<dbReference type="PANTHER" id="PTHR43394">
    <property type="entry name" value="ATP-DEPENDENT PERMEASE MDL1, MITOCHONDRIAL"/>
    <property type="match status" value="1"/>
</dbReference>
<feature type="transmembrane region" description="Helical" evidence="8">
    <location>
        <begin position="142"/>
        <end position="159"/>
    </location>
</feature>
<keyword evidence="7 8" id="KW-0472">Membrane</keyword>
<dbReference type="Pfam" id="PF00005">
    <property type="entry name" value="ABC_tran"/>
    <property type="match status" value="1"/>
</dbReference>
<dbReference type="PROSITE" id="PS50929">
    <property type="entry name" value="ABC_TM1F"/>
    <property type="match status" value="1"/>
</dbReference>
<keyword evidence="4" id="KW-0547">Nucleotide-binding</keyword>
<evidence type="ECO:0000256" key="1">
    <source>
        <dbReference type="ARBA" id="ARBA00004448"/>
    </source>
</evidence>
<keyword evidence="3 8" id="KW-0812">Transmembrane</keyword>
<comment type="subcellular location">
    <subcellularLocation>
        <location evidence="1">Mitochondrion inner membrane</location>
        <topology evidence="1">Multi-pass membrane protein</topology>
    </subcellularLocation>
</comment>
<keyword evidence="5" id="KW-0067">ATP-binding</keyword>
<feature type="transmembrane region" description="Helical" evidence="8">
    <location>
        <begin position="105"/>
        <end position="130"/>
    </location>
</feature>
<dbReference type="SUPFAM" id="SSF90123">
    <property type="entry name" value="ABC transporter transmembrane region"/>
    <property type="match status" value="1"/>
</dbReference>
<feature type="domain" description="ABC transporter" evidence="9">
    <location>
        <begin position="451"/>
        <end position="688"/>
    </location>
</feature>
<proteinExistence type="predicted"/>
<keyword evidence="2" id="KW-0813">Transport</keyword>
<dbReference type="EMBL" id="GBEZ01027847">
    <property type="protein sequence ID" value="JAC59511.1"/>
    <property type="molecule type" value="Transcribed_RNA"/>
</dbReference>
<dbReference type="InterPro" id="IPR039421">
    <property type="entry name" value="Type_1_exporter"/>
</dbReference>
<sequence length="704" mass="76591">MSHLFRFSSLPLSKRLVQAQNGASFQRRTKLWSAFGYSGKHKYFHNRNRPVPTVSAGTGAYVNGAPGPSAGFLEHRGPGEGVDQLRYAMDNKYLWGMALRHKGHLAIAGIALMLATASNLASPVIVGIIVESLAGQLPLAVYQKYLAILAVAYLAEPLLSRVYVYNICQVAEKVSVSVRQELFRCLLMQKIEFFDRHKTEELTSLLEKDLDSIRSFVFNNCTRDRGIRALLESVGAVTVLFVLSWQLGPLLAAVVLSAGIGAALYKRATKPLEALAAEARVGMVEVASQAFRSIRTVRSFAGEPLERERFVDHCEDAYRSGMGFAKAKASLESINRVAIHVSLLVLYSLGGWLISNGVMSLKTLMAGIGFTFALIFASQGVVNTLSEFRAVQVSLERVQKMLRESSPDPAMTQALPPGAWWDSSINTWDPRGDGPDLDDNAAVKAAASGSLELKDLWFSYPMRPETPVLKDLNLVLERGKVTAIVGRSGSGKSTIAALISKFYSPDKGGVYLGGTSAEEFSAVAWSNAVALVGQEPVLFDGTIFDNIAYGRRGNCTREEVEEAARLANAHEFIKDLPQGYDTYVGHSGGMLSGGQRQRVAIARALCKDSPIIILDEATSALDAASERLVQQAIERLVKGKTVMVIAHRLSTVQRADRICVVDGGRIAEEGSHEELVQKEGIYAKLVDSQSMILSQTMMDRAING</sequence>
<dbReference type="InterPro" id="IPR017871">
    <property type="entry name" value="ABC_transporter-like_CS"/>
</dbReference>
<feature type="transmembrane region" description="Helical" evidence="8">
    <location>
        <begin position="361"/>
        <end position="382"/>
    </location>
</feature>
<evidence type="ECO:0000313" key="13">
    <source>
        <dbReference type="EMBL" id="JAC64396.1"/>
    </source>
</evidence>
<evidence type="ECO:0000256" key="6">
    <source>
        <dbReference type="ARBA" id="ARBA00022989"/>
    </source>
</evidence>
<dbReference type="PROSITE" id="PS50893">
    <property type="entry name" value="ABC_TRANSPORTER_2"/>
    <property type="match status" value="1"/>
</dbReference>
<evidence type="ECO:0000313" key="12">
    <source>
        <dbReference type="EMBL" id="JAC63366.1"/>
    </source>
</evidence>
<dbReference type="PANTHER" id="PTHR43394:SF7">
    <property type="entry name" value="ABC TRANSPORTER B FAMILY MEMBER 28"/>
    <property type="match status" value="1"/>
</dbReference>
<dbReference type="InterPro" id="IPR027417">
    <property type="entry name" value="P-loop_NTPase"/>
</dbReference>
<dbReference type="GO" id="GO:0016887">
    <property type="term" value="F:ATP hydrolysis activity"/>
    <property type="evidence" value="ECO:0007669"/>
    <property type="project" value="InterPro"/>
</dbReference>
<organism evidence="11">
    <name type="scientific">Tetraselmis sp. GSL018</name>
    <dbReference type="NCBI Taxonomy" id="582737"/>
    <lineage>
        <taxon>Eukaryota</taxon>
        <taxon>Viridiplantae</taxon>
        <taxon>Chlorophyta</taxon>
        <taxon>core chlorophytes</taxon>
        <taxon>Chlorodendrophyceae</taxon>
        <taxon>Chlorodendrales</taxon>
        <taxon>Chlorodendraceae</taxon>
        <taxon>Tetraselmis</taxon>
    </lineage>
</organism>
<evidence type="ECO:0000259" key="10">
    <source>
        <dbReference type="PROSITE" id="PS50929"/>
    </source>
</evidence>
<dbReference type="GO" id="GO:0005743">
    <property type="term" value="C:mitochondrial inner membrane"/>
    <property type="evidence" value="ECO:0007669"/>
    <property type="project" value="UniProtKB-SubCell"/>
</dbReference>
<gene>
    <name evidence="13" type="ORF">TSPGSL018_18393</name>
    <name evidence="12" type="ORF">TSPGSL018_20844</name>
    <name evidence="11" type="ORF">TSPGSL018_31235</name>
</gene>
<dbReference type="SUPFAM" id="SSF52540">
    <property type="entry name" value="P-loop containing nucleoside triphosphate hydrolases"/>
    <property type="match status" value="1"/>
</dbReference>
<evidence type="ECO:0000256" key="2">
    <source>
        <dbReference type="ARBA" id="ARBA00022448"/>
    </source>
</evidence>
<dbReference type="InterPro" id="IPR003593">
    <property type="entry name" value="AAA+_ATPase"/>
</dbReference>
<keyword evidence="6 8" id="KW-1133">Transmembrane helix</keyword>
<evidence type="ECO:0000256" key="8">
    <source>
        <dbReference type="SAM" id="Phobius"/>
    </source>
</evidence>
<dbReference type="GO" id="GO:0090374">
    <property type="term" value="P:oligopeptide export from mitochondrion"/>
    <property type="evidence" value="ECO:0007669"/>
    <property type="project" value="TreeGrafter"/>
</dbReference>
<evidence type="ECO:0000256" key="4">
    <source>
        <dbReference type="ARBA" id="ARBA00022741"/>
    </source>
</evidence>
<evidence type="ECO:0000256" key="7">
    <source>
        <dbReference type="ARBA" id="ARBA00023136"/>
    </source>
</evidence>
<name>A0A061QMA6_9CHLO</name>
<protein>
    <submittedName>
        <fullName evidence="11">Abc transporter b family member 28-like</fullName>
    </submittedName>
</protein>
<evidence type="ECO:0000256" key="5">
    <source>
        <dbReference type="ARBA" id="ARBA00022840"/>
    </source>
</evidence>
<dbReference type="Gene3D" id="3.40.50.300">
    <property type="entry name" value="P-loop containing nucleotide triphosphate hydrolases"/>
    <property type="match status" value="1"/>
</dbReference>
<dbReference type="GO" id="GO:0005524">
    <property type="term" value="F:ATP binding"/>
    <property type="evidence" value="ECO:0007669"/>
    <property type="project" value="UniProtKB-KW"/>
</dbReference>
<reference evidence="11" key="1">
    <citation type="submission" date="2014-05" db="EMBL/GenBank/DDBJ databases">
        <title>The transcriptome of the halophilic microalga Tetraselmis sp. GSL018 isolated from the Great Salt Lake, Utah.</title>
        <authorList>
            <person name="Jinkerson R.E."/>
            <person name="D'Adamo S."/>
            <person name="Posewitz M.C."/>
        </authorList>
    </citation>
    <scope>NUCLEOTIDE SEQUENCE</scope>
    <source>
        <strain evidence="11">GSL018</strain>
    </source>
</reference>
<dbReference type="AlphaFoldDB" id="A0A061QMA6"/>
<dbReference type="InterPro" id="IPR036640">
    <property type="entry name" value="ABC1_TM_sf"/>
</dbReference>
<dbReference type="FunFam" id="3.40.50.300:FF:000403">
    <property type="entry name" value="ATP-binding cassette sub-family B member 8, mitochondrial"/>
    <property type="match status" value="1"/>
</dbReference>
<evidence type="ECO:0000313" key="11">
    <source>
        <dbReference type="EMBL" id="JAC59511.1"/>
    </source>
</evidence>
<dbReference type="InterPro" id="IPR003439">
    <property type="entry name" value="ABC_transporter-like_ATP-bd"/>
</dbReference>